<feature type="binding site" evidence="4">
    <location>
        <position position="277"/>
    </location>
    <ligand>
        <name>pyridoxal 5'-phosphate</name>
        <dbReference type="ChEBI" id="CHEBI:597326"/>
    </ligand>
</feature>
<comment type="catalytic activity">
    <reaction evidence="4 6">
        <text>L-kynurenine + H2O = anthranilate + L-alanine + H(+)</text>
        <dbReference type="Rhea" id="RHEA:16813"/>
        <dbReference type="ChEBI" id="CHEBI:15377"/>
        <dbReference type="ChEBI" id="CHEBI:15378"/>
        <dbReference type="ChEBI" id="CHEBI:16567"/>
        <dbReference type="ChEBI" id="CHEBI:57959"/>
        <dbReference type="ChEBI" id="CHEBI:57972"/>
        <dbReference type="EC" id="3.7.1.3"/>
    </reaction>
</comment>
<comment type="similarity">
    <text evidence="4 6">Belongs to the kynureninase family.</text>
</comment>
<dbReference type="EMBL" id="JBHRSX010000014">
    <property type="protein sequence ID" value="MFC3201404.1"/>
    <property type="molecule type" value="Genomic_DNA"/>
</dbReference>
<dbReference type="InterPro" id="IPR010111">
    <property type="entry name" value="Kynureninase"/>
</dbReference>
<name>A0ABV7JXD6_9ALTE</name>
<dbReference type="Pfam" id="PF22580">
    <property type="entry name" value="KYNU_C"/>
    <property type="match status" value="1"/>
</dbReference>
<accession>A0ABV7JXD6</accession>
<evidence type="ECO:0000256" key="6">
    <source>
        <dbReference type="PIRNR" id="PIRNR038800"/>
    </source>
</evidence>
<evidence type="ECO:0000256" key="5">
    <source>
        <dbReference type="NCBIfam" id="TIGR01814"/>
    </source>
</evidence>
<evidence type="ECO:0000256" key="2">
    <source>
        <dbReference type="ARBA" id="ARBA00022801"/>
    </source>
</evidence>
<proteinExistence type="inferred from homology"/>
<keyword evidence="8" id="KW-1185">Reference proteome</keyword>
<dbReference type="PIRSF" id="PIRSF038800">
    <property type="entry name" value="KYNU"/>
    <property type="match status" value="1"/>
</dbReference>
<dbReference type="Proteomes" id="UP001595477">
    <property type="component" value="Unassembled WGS sequence"/>
</dbReference>
<feature type="binding site" evidence="4">
    <location>
        <position position="97"/>
    </location>
    <ligand>
        <name>pyridoxal 5'-phosphate</name>
        <dbReference type="ChEBI" id="CHEBI:597326"/>
    </ligand>
</feature>
<keyword evidence="2 4" id="KW-0378">Hydrolase</keyword>
<dbReference type="GO" id="GO:0030429">
    <property type="term" value="F:kynureninase activity"/>
    <property type="evidence" value="ECO:0007669"/>
    <property type="project" value="UniProtKB-EC"/>
</dbReference>
<dbReference type="SUPFAM" id="SSF53383">
    <property type="entry name" value="PLP-dependent transferases"/>
    <property type="match status" value="1"/>
</dbReference>
<feature type="modified residue" description="N6-(pyridoxal phosphate)lysine" evidence="4">
    <location>
        <position position="222"/>
    </location>
</feature>
<comment type="caution">
    <text evidence="7">The sequence shown here is derived from an EMBL/GenBank/DDBJ whole genome shotgun (WGS) entry which is preliminary data.</text>
</comment>
<protein>
    <recommendedName>
        <fullName evidence="4 5">Kynureninase</fullName>
        <ecNumber evidence="4 5">3.7.1.3</ecNumber>
    </recommendedName>
    <alternativeName>
        <fullName evidence="4">L-kynurenine hydrolase</fullName>
    </alternativeName>
</protein>
<dbReference type="HAMAP" id="MF_01970">
    <property type="entry name" value="Kynureninase"/>
    <property type="match status" value="1"/>
</dbReference>
<evidence type="ECO:0000256" key="3">
    <source>
        <dbReference type="ARBA" id="ARBA00022898"/>
    </source>
</evidence>
<dbReference type="PANTHER" id="PTHR14084">
    <property type="entry name" value="KYNURENINASE"/>
    <property type="match status" value="1"/>
</dbReference>
<dbReference type="InterPro" id="IPR015422">
    <property type="entry name" value="PyrdxlP-dep_Trfase_small"/>
</dbReference>
<feature type="binding site" evidence="4">
    <location>
        <position position="167"/>
    </location>
    <ligand>
        <name>pyridoxal 5'-phosphate</name>
        <dbReference type="ChEBI" id="CHEBI:597326"/>
    </ligand>
</feature>
<keyword evidence="1 4" id="KW-0662">Pyridine nucleotide biosynthesis</keyword>
<feature type="binding site" evidence="4">
    <location>
        <position position="196"/>
    </location>
    <ligand>
        <name>pyridoxal 5'-phosphate</name>
        <dbReference type="ChEBI" id="CHEBI:597326"/>
    </ligand>
</feature>
<feature type="binding site" evidence="4">
    <location>
        <position position="199"/>
    </location>
    <ligand>
        <name>pyridoxal 5'-phosphate</name>
        <dbReference type="ChEBI" id="CHEBI:597326"/>
    </ligand>
</feature>
<evidence type="ECO:0000256" key="1">
    <source>
        <dbReference type="ARBA" id="ARBA00022642"/>
    </source>
</evidence>
<dbReference type="EC" id="3.7.1.3" evidence="4 5"/>
<dbReference type="Gene3D" id="3.40.640.10">
    <property type="entry name" value="Type I PLP-dependent aspartate aminotransferase-like (Major domain)"/>
    <property type="match status" value="1"/>
</dbReference>
<evidence type="ECO:0000313" key="7">
    <source>
        <dbReference type="EMBL" id="MFC3201404.1"/>
    </source>
</evidence>
<dbReference type="Gene3D" id="3.90.1150.10">
    <property type="entry name" value="Aspartate Aminotransferase, domain 1"/>
    <property type="match status" value="1"/>
</dbReference>
<dbReference type="NCBIfam" id="TIGR01814">
    <property type="entry name" value="kynureninase"/>
    <property type="match status" value="1"/>
</dbReference>
<comment type="cofactor">
    <cofactor evidence="4 6">
        <name>pyridoxal 5'-phosphate</name>
        <dbReference type="ChEBI" id="CHEBI:597326"/>
    </cofactor>
</comment>
<dbReference type="InterPro" id="IPR015424">
    <property type="entry name" value="PyrdxlP-dep_Trfase"/>
</dbReference>
<dbReference type="InterPro" id="IPR015421">
    <property type="entry name" value="PyrdxlP-dep_Trfase_major"/>
</dbReference>
<gene>
    <name evidence="4 7" type="primary">kynU</name>
    <name evidence="7" type="ORF">ACFOEW_06185</name>
</gene>
<comment type="catalytic activity">
    <reaction evidence="6">
        <text>3-hydroxy-L-kynurenine + H2O = 3-hydroxyanthranilate + L-alanine + H(+)</text>
        <dbReference type="Rhea" id="RHEA:25143"/>
        <dbReference type="ChEBI" id="CHEBI:15377"/>
        <dbReference type="ChEBI" id="CHEBI:15378"/>
        <dbReference type="ChEBI" id="CHEBI:36559"/>
        <dbReference type="ChEBI" id="CHEBI:57972"/>
        <dbReference type="ChEBI" id="CHEBI:58125"/>
        <dbReference type="EC" id="3.7.1.3"/>
    </reaction>
</comment>
<dbReference type="PANTHER" id="PTHR14084:SF0">
    <property type="entry name" value="KYNURENINASE"/>
    <property type="match status" value="1"/>
</dbReference>
<comment type="pathway">
    <text evidence="4 6">Cofactor biosynthesis; NAD(+) biosynthesis; quinolinate from L-kynurenine: step 2/3.</text>
</comment>
<feature type="binding site" evidence="4">
    <location>
        <position position="221"/>
    </location>
    <ligand>
        <name>pyridoxal 5'-phosphate</name>
        <dbReference type="ChEBI" id="CHEBI:597326"/>
    </ligand>
</feature>
<comment type="function">
    <text evidence="4 6">Catalyzes the cleavage of L-kynurenine (L-Kyn) and L-3-hydroxykynurenine (L-3OHKyn) into anthranilic acid (AA) and 3-hydroxyanthranilic acid (3-OHAA), respectively.</text>
</comment>
<sequence length="411" mass="45156">MMLSIAQNLDEQDILAPLREQFYIPANTIYLDGNSLGPLPVAAKERAIDVVNQQWGDDLITSWNKHAWIDLPRQCGELIAPVIGAAPGQVICCDSISVNLFKVLSGALRMQAGRNKVLTTADNFPTDIYVIEGLKQQLGEANCELVLCEESDIEAQLDESIAILLLTQVNFRSGRLLDMQRITELAHARGILVVWDLAHSAGALPVKLDDCKVDFAVGCTYKYLNGGPGAPAFIYVAERHQSAFQQPLSGWMGHATPFSFDSAYTPVAGVKQNLSGTPAVIAMSVLEAALKLWSNVDMLQVRQKSMAMGEFFLECLKACGLDEDFTCVSPDAATERGSQLAFQHEHAYAICQAWIDAGVIADFRAPDLLRIGFTPLYISFEELWLAAEKLQKIVSEQTYLAPKYQQKLAVT</sequence>
<feature type="binding site" evidence="4">
    <location>
        <position position="251"/>
    </location>
    <ligand>
        <name>pyridoxal 5'-phosphate</name>
        <dbReference type="ChEBI" id="CHEBI:597326"/>
    </ligand>
</feature>
<feature type="binding site" evidence="4">
    <location>
        <begin position="124"/>
        <end position="127"/>
    </location>
    <ligand>
        <name>pyridoxal 5'-phosphate</name>
        <dbReference type="ChEBI" id="CHEBI:597326"/>
    </ligand>
</feature>
<evidence type="ECO:0000313" key="8">
    <source>
        <dbReference type="Proteomes" id="UP001595477"/>
    </source>
</evidence>
<feature type="binding site" evidence="4">
    <location>
        <position position="96"/>
    </location>
    <ligand>
        <name>pyridoxal 5'-phosphate</name>
        <dbReference type="ChEBI" id="CHEBI:597326"/>
    </ligand>
</feature>
<comment type="subunit">
    <text evidence="4 6">Homodimer.</text>
</comment>
<keyword evidence="3 4" id="KW-0663">Pyridoxal phosphate</keyword>
<dbReference type="RefSeq" id="WP_377907622.1">
    <property type="nucleotide sequence ID" value="NZ_JBHRSX010000014.1"/>
</dbReference>
<reference evidence="8" key="1">
    <citation type="journal article" date="2019" name="Int. J. Syst. Evol. Microbiol.">
        <title>The Global Catalogue of Microorganisms (GCM) 10K type strain sequencing project: providing services to taxonomists for standard genome sequencing and annotation.</title>
        <authorList>
            <consortium name="The Broad Institute Genomics Platform"/>
            <consortium name="The Broad Institute Genome Sequencing Center for Infectious Disease"/>
            <person name="Wu L."/>
            <person name="Ma J."/>
        </authorList>
    </citation>
    <scope>NUCLEOTIDE SEQUENCE [LARGE SCALE GENOMIC DNA]</scope>
    <source>
        <strain evidence="8">KCTC 52449</strain>
    </source>
</reference>
<organism evidence="7 8">
    <name type="scientific">Alteromonas oceani</name>
    <dbReference type="NCBI Taxonomy" id="2071609"/>
    <lineage>
        <taxon>Bacteria</taxon>
        <taxon>Pseudomonadati</taxon>
        <taxon>Pseudomonadota</taxon>
        <taxon>Gammaproteobacteria</taxon>
        <taxon>Alteromonadales</taxon>
        <taxon>Alteromonadaceae</taxon>
        <taxon>Alteromonas/Salinimonas group</taxon>
        <taxon>Alteromonas</taxon>
    </lineage>
</organism>
<comment type="pathway">
    <text evidence="4 6">Amino-acid degradation; L-kynurenine degradation; L-alanine and anthranilate from L-kynurenine: step 1/1.</text>
</comment>
<evidence type="ECO:0000256" key="4">
    <source>
        <dbReference type="HAMAP-Rule" id="MF_01970"/>
    </source>
</evidence>